<reference evidence="1 2" key="1">
    <citation type="submission" date="2014-07" db="EMBL/GenBank/DDBJ databases">
        <title>Draft genome sequence of Thalassospira xianhensis P-4 (MCCC 1A02616).</title>
        <authorList>
            <person name="Lai Q."/>
            <person name="Shao Z."/>
        </authorList>
    </citation>
    <scope>NUCLEOTIDE SEQUENCE [LARGE SCALE GENOMIC DNA]</scope>
    <source>
        <strain evidence="1 2">MCCC 1A02616</strain>
    </source>
</reference>
<comment type="caution">
    <text evidence="1">The sequence shown here is derived from an EMBL/GenBank/DDBJ whole genome shotgun (WGS) entry which is preliminary data.</text>
</comment>
<gene>
    <name evidence="1" type="ORF">TH5_01710</name>
</gene>
<name>A0A367UHK4_9PROT</name>
<sequence>MFGWLKSKKKEEPAAKVLPEISGLALGYTVQIDPLLGKIQPEGSLFELEDATMVLEGHGIADMGDGTFIHRFYGETVNFIQFMVQNGAAEGDDAILFFTKHVFHPGSENDWNEHLDRMKQVSYKLRSGETFDRFWFDDSEKAEDPVQFLETVWTSGERHVGRDCQQICMMFRRELEDGSPELLLVNAEIDDRGDRSVSLLVGVPLSTAQYSV</sequence>
<dbReference type="Pfam" id="PF10679">
    <property type="entry name" value="DUF2491"/>
    <property type="match status" value="1"/>
</dbReference>
<proteinExistence type="predicted"/>
<evidence type="ECO:0008006" key="3">
    <source>
        <dbReference type="Google" id="ProtNLM"/>
    </source>
</evidence>
<organism evidence="1 2">
    <name type="scientific">Thalassospira xianhensis MCCC 1A02616</name>
    <dbReference type="NCBI Taxonomy" id="1177929"/>
    <lineage>
        <taxon>Bacteria</taxon>
        <taxon>Pseudomonadati</taxon>
        <taxon>Pseudomonadota</taxon>
        <taxon>Alphaproteobacteria</taxon>
        <taxon>Rhodospirillales</taxon>
        <taxon>Thalassospiraceae</taxon>
        <taxon>Thalassospira</taxon>
    </lineage>
</organism>
<evidence type="ECO:0000313" key="1">
    <source>
        <dbReference type="EMBL" id="RCK07786.1"/>
    </source>
</evidence>
<dbReference type="AlphaFoldDB" id="A0A367UHK4"/>
<dbReference type="InterPro" id="IPR019621">
    <property type="entry name" value="DUF2491"/>
</dbReference>
<accession>A0A367UHK4</accession>
<dbReference type="Proteomes" id="UP000252419">
    <property type="component" value="Unassembled WGS sequence"/>
</dbReference>
<keyword evidence="2" id="KW-1185">Reference proteome</keyword>
<evidence type="ECO:0000313" key="2">
    <source>
        <dbReference type="Proteomes" id="UP000252419"/>
    </source>
</evidence>
<dbReference type="RefSeq" id="WP_114120383.1">
    <property type="nucleotide sequence ID" value="NZ_JPWA01000001.1"/>
</dbReference>
<dbReference type="EMBL" id="JPWA01000001">
    <property type="protein sequence ID" value="RCK07786.1"/>
    <property type="molecule type" value="Genomic_DNA"/>
</dbReference>
<protein>
    <recommendedName>
        <fullName evidence="3">DUF2491 domain-containing protein</fullName>
    </recommendedName>
</protein>